<dbReference type="CDD" id="cd22852">
    <property type="entry name" value="SMN_C"/>
    <property type="match status" value="1"/>
</dbReference>
<evidence type="ECO:0000313" key="2">
    <source>
        <dbReference type="EMBL" id="KAL0263004.1"/>
    </source>
</evidence>
<evidence type="ECO:0008006" key="4">
    <source>
        <dbReference type="Google" id="ProtNLM"/>
    </source>
</evidence>
<proteinExistence type="predicted"/>
<evidence type="ECO:0000256" key="1">
    <source>
        <dbReference type="SAM" id="MobiDB-lite"/>
    </source>
</evidence>
<sequence>MTGIDLFEQGAWDDRALVKGWNAQVNEYTKYHSLQKTDKKVPLSEKLTPAEIFDLADLLSLAEPEDLVEMGISLEAQSRAKPNDEPQDAHMGDDGTTYEPQVANHAYGAAASDEFDAAALQLMREADKQQAAQTSSAPPVPGAAFATAPGQEGALKNMQMAWYYAGYYQHQYETQQQSAQQCLLASLVGHDSFRFGTAGLDVQIGLVGTLEYFVCIGPSDLAESLGY</sequence>
<feature type="region of interest" description="Disordered" evidence="1">
    <location>
        <begin position="75"/>
        <end position="95"/>
    </location>
</feature>
<dbReference type="RefSeq" id="XP_066636033.1">
    <property type="nucleotide sequence ID" value="XM_066773466.1"/>
</dbReference>
<protein>
    <recommendedName>
        <fullName evidence="4">Survival motor neuron Tudor domain-containing protein</fullName>
    </recommendedName>
</protein>
<dbReference type="Proteomes" id="UP001430584">
    <property type="component" value="Unassembled WGS sequence"/>
</dbReference>
<name>A0ABR3CTZ7_9PEZI</name>
<reference evidence="2 3" key="1">
    <citation type="submission" date="2024-02" db="EMBL/GenBank/DDBJ databases">
        <title>De novo assembly and annotation of 12 fungi associated with fruit tree decline syndrome in Ontario, Canada.</title>
        <authorList>
            <person name="Sulman M."/>
            <person name="Ellouze W."/>
            <person name="Ilyukhin E."/>
        </authorList>
    </citation>
    <scope>NUCLEOTIDE SEQUENCE [LARGE SCALE GENOMIC DNA]</scope>
    <source>
        <strain evidence="2 3">FDS-637</strain>
    </source>
</reference>
<dbReference type="GeneID" id="92006064"/>
<evidence type="ECO:0000313" key="3">
    <source>
        <dbReference type="Proteomes" id="UP001430584"/>
    </source>
</evidence>
<comment type="caution">
    <text evidence="2">The sequence shown here is derived from an EMBL/GenBank/DDBJ whole genome shotgun (WGS) entry which is preliminary data.</text>
</comment>
<dbReference type="CDD" id="cd22851">
    <property type="entry name" value="SMN_N"/>
    <property type="match status" value="1"/>
</dbReference>
<organism evidence="2 3">
    <name type="scientific">Diplodia seriata</name>
    <dbReference type="NCBI Taxonomy" id="420778"/>
    <lineage>
        <taxon>Eukaryota</taxon>
        <taxon>Fungi</taxon>
        <taxon>Dikarya</taxon>
        <taxon>Ascomycota</taxon>
        <taxon>Pezizomycotina</taxon>
        <taxon>Dothideomycetes</taxon>
        <taxon>Dothideomycetes incertae sedis</taxon>
        <taxon>Botryosphaeriales</taxon>
        <taxon>Botryosphaeriaceae</taxon>
        <taxon>Diplodia</taxon>
    </lineage>
</organism>
<gene>
    <name evidence="2" type="ORF">SLS55_001979</name>
</gene>
<dbReference type="EMBL" id="JAJVCZ030000002">
    <property type="protein sequence ID" value="KAL0263004.1"/>
    <property type="molecule type" value="Genomic_DNA"/>
</dbReference>
<accession>A0ABR3CTZ7</accession>
<feature type="compositionally biased region" description="Basic and acidic residues" evidence="1">
    <location>
        <begin position="81"/>
        <end position="93"/>
    </location>
</feature>
<keyword evidence="3" id="KW-1185">Reference proteome</keyword>
<dbReference type="InterPro" id="IPR047313">
    <property type="entry name" value="SMN_C"/>
</dbReference>